<dbReference type="Pfam" id="PF00089">
    <property type="entry name" value="Trypsin"/>
    <property type="match status" value="1"/>
</dbReference>
<evidence type="ECO:0000256" key="3">
    <source>
        <dbReference type="RuleBase" id="RU363034"/>
    </source>
</evidence>
<dbReference type="CDD" id="cd00190">
    <property type="entry name" value="Tryp_SPc"/>
    <property type="match status" value="1"/>
</dbReference>
<evidence type="ECO:0000259" key="5">
    <source>
        <dbReference type="PROSITE" id="PS50240"/>
    </source>
</evidence>
<gene>
    <name evidence="6" type="ORF">EDC05_000400</name>
</gene>
<keyword evidence="3" id="KW-0378">Hydrolase</keyword>
<organism evidence="6 7">
    <name type="scientific">Coemansia umbellata</name>
    <dbReference type="NCBI Taxonomy" id="1424467"/>
    <lineage>
        <taxon>Eukaryota</taxon>
        <taxon>Fungi</taxon>
        <taxon>Fungi incertae sedis</taxon>
        <taxon>Zoopagomycota</taxon>
        <taxon>Kickxellomycotina</taxon>
        <taxon>Kickxellomycetes</taxon>
        <taxon>Kickxellales</taxon>
        <taxon>Kickxellaceae</taxon>
        <taxon>Coemansia</taxon>
    </lineage>
</organism>
<sequence>MYFLKIAIGSIITALATTSAATPQSRVSMPRVGNVARIVGGRPATANEFQSTVFIEAHNPRLLSSQICTGSLIAPNVVLTAAHCVFSEDGAKYSAAEFKVGFGHITPGITSTFVGHSVSKLIVHPSFNLAKLESDIALLILSENADSLSGKPIKVYTGEYYLDTPLRAAGFGMTKPLDITSQPPQLMTVEIGVGKDDLCIRNTDHFDHKYQICSDGRGGKDTCNGDSGGPLITSVDHESGTALIGLTSYGTSNPSNPLGLCAQPGSPGYYTRIAPYIPWITKSAGLNANDISITNSTVTTATATDDGRDAAKSSGALSKISAHAFAVAFAGIAVSVALF</sequence>
<keyword evidence="3" id="KW-0645">Protease</keyword>
<feature type="signal peptide" evidence="4">
    <location>
        <begin position="1"/>
        <end position="21"/>
    </location>
</feature>
<comment type="caution">
    <text evidence="6">The sequence shown here is derived from an EMBL/GenBank/DDBJ whole genome shotgun (WGS) entry which is preliminary data.</text>
</comment>
<dbReference type="InterPro" id="IPR009003">
    <property type="entry name" value="Peptidase_S1_PA"/>
</dbReference>
<evidence type="ECO:0000256" key="1">
    <source>
        <dbReference type="ARBA" id="ARBA00007664"/>
    </source>
</evidence>
<dbReference type="PRINTS" id="PR00722">
    <property type="entry name" value="CHYMOTRYPSIN"/>
</dbReference>
<feature type="chain" id="PRO_5046379635" description="Peptidase S1 domain-containing protein" evidence="4">
    <location>
        <begin position="22"/>
        <end position="339"/>
    </location>
</feature>
<evidence type="ECO:0000313" key="7">
    <source>
        <dbReference type="Proteomes" id="UP001151295"/>
    </source>
</evidence>
<dbReference type="InterPro" id="IPR050430">
    <property type="entry name" value="Peptidase_S1"/>
</dbReference>
<dbReference type="Proteomes" id="UP001151295">
    <property type="component" value="Unassembled WGS sequence"/>
</dbReference>
<dbReference type="InterPro" id="IPR001314">
    <property type="entry name" value="Peptidase_S1A"/>
</dbReference>
<dbReference type="Gene3D" id="2.40.10.10">
    <property type="entry name" value="Trypsin-like serine proteases"/>
    <property type="match status" value="1"/>
</dbReference>
<evidence type="ECO:0000256" key="4">
    <source>
        <dbReference type="SAM" id="SignalP"/>
    </source>
</evidence>
<dbReference type="InterPro" id="IPR018114">
    <property type="entry name" value="TRYPSIN_HIS"/>
</dbReference>
<dbReference type="PROSITE" id="PS00135">
    <property type="entry name" value="TRYPSIN_SER"/>
    <property type="match status" value="1"/>
</dbReference>
<keyword evidence="7" id="KW-1185">Reference proteome</keyword>
<evidence type="ECO:0000256" key="2">
    <source>
        <dbReference type="ARBA" id="ARBA00023157"/>
    </source>
</evidence>
<dbReference type="PROSITE" id="PS00134">
    <property type="entry name" value="TRYPSIN_HIS"/>
    <property type="match status" value="1"/>
</dbReference>
<dbReference type="InterPro" id="IPR033116">
    <property type="entry name" value="TRYPSIN_SER"/>
</dbReference>
<comment type="similarity">
    <text evidence="1">Belongs to the peptidase S1 family.</text>
</comment>
<dbReference type="PROSITE" id="PS50240">
    <property type="entry name" value="TRYPSIN_DOM"/>
    <property type="match status" value="1"/>
</dbReference>
<keyword evidence="4" id="KW-0732">Signal</keyword>
<protein>
    <recommendedName>
        <fullName evidence="5">Peptidase S1 domain-containing protein</fullName>
    </recommendedName>
</protein>
<accession>A0ABQ8PVY8</accession>
<dbReference type="InterPro" id="IPR001254">
    <property type="entry name" value="Trypsin_dom"/>
</dbReference>
<proteinExistence type="inferred from homology"/>
<keyword evidence="3" id="KW-0720">Serine protease</keyword>
<dbReference type="InterPro" id="IPR043504">
    <property type="entry name" value="Peptidase_S1_PA_chymotrypsin"/>
</dbReference>
<keyword evidence="2" id="KW-1015">Disulfide bond</keyword>
<feature type="domain" description="Peptidase S1" evidence="5">
    <location>
        <begin position="38"/>
        <end position="285"/>
    </location>
</feature>
<dbReference type="PANTHER" id="PTHR24276">
    <property type="entry name" value="POLYSERASE-RELATED"/>
    <property type="match status" value="1"/>
</dbReference>
<dbReference type="SMART" id="SM00020">
    <property type="entry name" value="Tryp_SPc"/>
    <property type="match status" value="1"/>
</dbReference>
<evidence type="ECO:0000313" key="6">
    <source>
        <dbReference type="EMBL" id="KAJ1996032.1"/>
    </source>
</evidence>
<dbReference type="PANTHER" id="PTHR24276:SF98">
    <property type="entry name" value="FI18310P1-RELATED"/>
    <property type="match status" value="1"/>
</dbReference>
<name>A0ABQ8PVY8_9FUNG</name>
<dbReference type="SUPFAM" id="SSF50494">
    <property type="entry name" value="Trypsin-like serine proteases"/>
    <property type="match status" value="1"/>
</dbReference>
<dbReference type="EMBL" id="JANBQD010000002">
    <property type="protein sequence ID" value="KAJ1996032.1"/>
    <property type="molecule type" value="Genomic_DNA"/>
</dbReference>
<reference evidence="6" key="1">
    <citation type="submission" date="2022-07" db="EMBL/GenBank/DDBJ databases">
        <title>Phylogenomic reconstructions and comparative analyses of Kickxellomycotina fungi.</title>
        <authorList>
            <person name="Reynolds N.K."/>
            <person name="Stajich J.E."/>
            <person name="Barry K."/>
            <person name="Grigoriev I.V."/>
            <person name="Crous P."/>
            <person name="Smith M.E."/>
        </authorList>
    </citation>
    <scope>NUCLEOTIDE SEQUENCE</scope>
    <source>
        <strain evidence="6">BCRC 34882</strain>
    </source>
</reference>